<name>A0A6B9F0A5_9EURY</name>
<dbReference type="EMBL" id="CP034345">
    <property type="protein sequence ID" value="QGX93586.1"/>
    <property type="molecule type" value="Genomic_DNA"/>
</dbReference>
<protein>
    <submittedName>
        <fullName evidence="2">Acetyl-CoA synthetase</fullName>
    </submittedName>
</protein>
<dbReference type="KEGG" id="hra:EI982_01630"/>
<reference evidence="2 3" key="1">
    <citation type="submission" date="2018-12" db="EMBL/GenBank/DDBJ databases">
        <title>Complete genome sequence of Haloplanus rallus MBLA0036.</title>
        <authorList>
            <person name="Nam Y.-d."/>
            <person name="Kang J."/>
            <person name="Chung W.-H."/>
            <person name="Park Y.S."/>
        </authorList>
    </citation>
    <scope>NUCLEOTIDE SEQUENCE [LARGE SCALE GENOMIC DNA]</scope>
    <source>
        <strain evidence="2 3">MBLA0036</strain>
    </source>
</reference>
<dbReference type="SUPFAM" id="SSF56801">
    <property type="entry name" value="Acetyl-CoA synthetase-like"/>
    <property type="match status" value="1"/>
</dbReference>
<evidence type="ECO:0000313" key="3">
    <source>
        <dbReference type="Proteomes" id="UP000428325"/>
    </source>
</evidence>
<gene>
    <name evidence="2" type="ORF">EI982_01630</name>
</gene>
<evidence type="ECO:0000313" key="2">
    <source>
        <dbReference type="EMBL" id="QGX93586.1"/>
    </source>
</evidence>
<feature type="domain" description="AMP-dependent synthetase/ligase" evidence="1">
    <location>
        <begin position="12"/>
        <end position="79"/>
    </location>
</feature>
<dbReference type="AlphaFoldDB" id="A0A6B9F0A5"/>
<accession>A0A6B9F0A5</accession>
<dbReference type="GeneID" id="43368202"/>
<evidence type="ECO:0000259" key="1">
    <source>
        <dbReference type="Pfam" id="PF00501"/>
    </source>
</evidence>
<dbReference type="RefSeq" id="WP_157687828.1">
    <property type="nucleotide sequence ID" value="NZ_CP034345.1"/>
</dbReference>
<dbReference type="InterPro" id="IPR000873">
    <property type="entry name" value="AMP-dep_synth/lig_dom"/>
</dbReference>
<dbReference type="Pfam" id="PF00501">
    <property type="entry name" value="AMP-binding"/>
    <property type="match status" value="1"/>
</dbReference>
<dbReference type="InterPro" id="IPR042099">
    <property type="entry name" value="ANL_N_sf"/>
</dbReference>
<sequence length="231" mass="24007">MRVLGDLVGRDRRSERIALRVVTRDRAVSYRDFCTTAWKAGHALSHLGVHEGARVALAPDPAPQVVETLFGAASLGAPVAFDVDADARVVMGHVDREAELDGGERKVCVYGGAPAAATATHWEGVVWSENPAMPPGERSPDDPALLDGERAWSHRELLTRAEDVVDAAGLDAGTAVALRASLADPRAVVAGVLAPLLAGGTVVLPGAEAAAPVAVSDDPVPEERRIALGSV</sequence>
<organism evidence="2 3">
    <name type="scientific">Haloplanus rallus</name>
    <dbReference type="NCBI Taxonomy" id="1816183"/>
    <lineage>
        <taxon>Archaea</taxon>
        <taxon>Methanobacteriati</taxon>
        <taxon>Methanobacteriota</taxon>
        <taxon>Stenosarchaea group</taxon>
        <taxon>Halobacteria</taxon>
        <taxon>Halobacteriales</taxon>
        <taxon>Haloferacaceae</taxon>
        <taxon>Haloplanus</taxon>
    </lineage>
</organism>
<proteinExistence type="predicted"/>
<dbReference type="Proteomes" id="UP000428325">
    <property type="component" value="Chromosome"/>
</dbReference>
<dbReference type="Gene3D" id="3.40.50.12780">
    <property type="entry name" value="N-terminal domain of ligase-like"/>
    <property type="match status" value="1"/>
</dbReference>
<keyword evidence="3" id="KW-1185">Reference proteome</keyword>
<dbReference type="OrthoDB" id="205088at2157"/>